<dbReference type="Proteomes" id="UP000235371">
    <property type="component" value="Unassembled WGS sequence"/>
</dbReference>
<keyword evidence="3" id="KW-1185">Reference proteome</keyword>
<dbReference type="NCBIfam" id="NF004689">
    <property type="entry name" value="PRK06031.1"/>
    <property type="match status" value="1"/>
</dbReference>
<protein>
    <recommendedName>
        <fullName evidence="1">Phosphoribosyltransferase domain-containing protein</fullName>
    </recommendedName>
</protein>
<reference evidence="2 3" key="1">
    <citation type="submission" date="2016-04" db="EMBL/GenBank/DDBJ databases">
        <title>A degradative enzymes factory behind the ericoid mycorrhizal symbiosis.</title>
        <authorList>
            <consortium name="DOE Joint Genome Institute"/>
            <person name="Martino E."/>
            <person name="Morin E."/>
            <person name="Grelet G."/>
            <person name="Kuo A."/>
            <person name="Kohler A."/>
            <person name="Daghino S."/>
            <person name="Barry K."/>
            <person name="Choi C."/>
            <person name="Cichocki N."/>
            <person name="Clum A."/>
            <person name="Copeland A."/>
            <person name="Hainaut M."/>
            <person name="Haridas S."/>
            <person name="Labutti K."/>
            <person name="Lindquist E."/>
            <person name="Lipzen A."/>
            <person name="Khouja H.-R."/>
            <person name="Murat C."/>
            <person name="Ohm R."/>
            <person name="Olson A."/>
            <person name="Spatafora J."/>
            <person name="Veneault-Fourrey C."/>
            <person name="Henrissat B."/>
            <person name="Grigoriev I."/>
            <person name="Martin F."/>
            <person name="Perotto S."/>
        </authorList>
    </citation>
    <scope>NUCLEOTIDE SEQUENCE [LARGE SCALE GENOMIC DNA]</scope>
    <source>
        <strain evidence="2 3">E</strain>
    </source>
</reference>
<evidence type="ECO:0000259" key="1">
    <source>
        <dbReference type="Pfam" id="PF00156"/>
    </source>
</evidence>
<accession>A0A2J6TTS5</accession>
<dbReference type="SUPFAM" id="SSF53271">
    <property type="entry name" value="PRTase-like"/>
    <property type="match status" value="1"/>
</dbReference>
<dbReference type="InParanoid" id="A0A2J6TTS5"/>
<dbReference type="OrthoDB" id="363185at2759"/>
<evidence type="ECO:0000313" key="3">
    <source>
        <dbReference type="Proteomes" id="UP000235371"/>
    </source>
</evidence>
<name>A0A2J6TTS5_9HELO</name>
<dbReference type="CDD" id="cd06223">
    <property type="entry name" value="PRTases_typeI"/>
    <property type="match status" value="1"/>
</dbReference>
<dbReference type="GeneID" id="36587118"/>
<dbReference type="STRING" id="1095630.A0A2J6TTS5"/>
<dbReference type="PANTHER" id="PTHR43218:SF1">
    <property type="entry name" value="PHOSPHORIBOSYLTRANSFERASE"/>
    <property type="match status" value="1"/>
</dbReference>
<proteinExistence type="predicted"/>
<feature type="domain" description="Phosphoribosyltransferase" evidence="1">
    <location>
        <begin position="72"/>
        <end position="201"/>
    </location>
</feature>
<dbReference type="Pfam" id="PF00156">
    <property type="entry name" value="Pribosyltran"/>
    <property type="match status" value="1"/>
</dbReference>
<evidence type="ECO:0000313" key="2">
    <source>
        <dbReference type="EMBL" id="PMD66415.1"/>
    </source>
</evidence>
<sequence>MTAPHFTESTTTYWQKFESEDNATPAPWKYGYPAPLPDSRILVLPIRQIAGNPSEAVASLIINQASIYVHDELSRMLAEAVRESEPDVIIGLPTLGLTLAKTVAQRLGKDRYIPLGYSQKFWYTDTLSTEVSSITSPSGLKKLYLDPNQLSLAKGKRAIIIDDAVSSGKTLQASWDFLESEEVGCQLLAAGVVMKQGERWRALLGERQEKVRWVFECPLLRAVEGGWGARE</sequence>
<dbReference type="AlphaFoldDB" id="A0A2J6TTS5"/>
<gene>
    <name evidence="2" type="ORF">K444DRAFT_606698</name>
</gene>
<dbReference type="Gene3D" id="3.40.50.2020">
    <property type="match status" value="1"/>
</dbReference>
<dbReference type="PANTHER" id="PTHR43218">
    <property type="entry name" value="PHOSPHORIBOSYLTRANSFERASE-RELATED"/>
    <property type="match status" value="1"/>
</dbReference>
<dbReference type="InterPro" id="IPR029057">
    <property type="entry name" value="PRTase-like"/>
</dbReference>
<dbReference type="EMBL" id="KZ613743">
    <property type="protein sequence ID" value="PMD66415.1"/>
    <property type="molecule type" value="Genomic_DNA"/>
</dbReference>
<dbReference type="InterPro" id="IPR000836">
    <property type="entry name" value="PRTase_dom"/>
</dbReference>
<dbReference type="RefSeq" id="XP_024743319.1">
    <property type="nucleotide sequence ID" value="XM_024879041.1"/>
</dbReference>
<organism evidence="2 3">
    <name type="scientific">Hyaloscypha bicolor E</name>
    <dbReference type="NCBI Taxonomy" id="1095630"/>
    <lineage>
        <taxon>Eukaryota</taxon>
        <taxon>Fungi</taxon>
        <taxon>Dikarya</taxon>
        <taxon>Ascomycota</taxon>
        <taxon>Pezizomycotina</taxon>
        <taxon>Leotiomycetes</taxon>
        <taxon>Helotiales</taxon>
        <taxon>Hyaloscyphaceae</taxon>
        <taxon>Hyaloscypha</taxon>
        <taxon>Hyaloscypha bicolor</taxon>
    </lineage>
</organism>